<evidence type="ECO:0000313" key="2">
    <source>
        <dbReference type="Proteomes" id="UP000574761"/>
    </source>
</evidence>
<name>A0A7W6D8X6_9HYPH</name>
<keyword evidence="2" id="KW-1185">Reference proteome</keyword>
<dbReference type="InterPro" id="IPR010385">
    <property type="entry name" value="DUF982"/>
</dbReference>
<dbReference type="Pfam" id="PF06169">
    <property type="entry name" value="DUF982"/>
    <property type="match status" value="1"/>
</dbReference>
<evidence type="ECO:0008006" key="3">
    <source>
        <dbReference type="Google" id="ProtNLM"/>
    </source>
</evidence>
<protein>
    <recommendedName>
        <fullName evidence="3">DUF982 domain-containing protein</fullName>
    </recommendedName>
</protein>
<dbReference type="Gene3D" id="6.10.250.730">
    <property type="match status" value="1"/>
</dbReference>
<reference evidence="1 2" key="1">
    <citation type="submission" date="2020-08" db="EMBL/GenBank/DDBJ databases">
        <title>Genomic Encyclopedia of Type Strains, Phase IV (KMG-IV): sequencing the most valuable type-strain genomes for metagenomic binning, comparative biology and taxonomic classification.</title>
        <authorList>
            <person name="Goeker M."/>
        </authorList>
    </citation>
    <scope>NUCLEOTIDE SEQUENCE [LARGE SCALE GENOMIC DNA]</scope>
    <source>
        <strain evidence="1 2">DSM 100211</strain>
    </source>
</reference>
<dbReference type="Proteomes" id="UP000574761">
    <property type="component" value="Unassembled WGS sequence"/>
</dbReference>
<proteinExistence type="predicted"/>
<gene>
    <name evidence="1" type="ORF">GGQ64_004128</name>
</gene>
<sequence length="118" mass="13148">MNSPYPRWTDPVRVHLQSGLTREFSCIYDALDFLENEWPIRDGALYERAIRQCREALARSLPAPIAREAFAFACLEAGMPVAGDRRNRQRPGSARSPLPQIDGRIAAVTRMAHALAGA</sequence>
<dbReference type="AlphaFoldDB" id="A0A7W6D8X6"/>
<dbReference type="EMBL" id="JACIEE010000008">
    <property type="protein sequence ID" value="MBB3978893.1"/>
    <property type="molecule type" value="Genomic_DNA"/>
</dbReference>
<accession>A0A7W6D8X6</accession>
<comment type="caution">
    <text evidence="1">The sequence shown here is derived from an EMBL/GenBank/DDBJ whole genome shotgun (WGS) entry which is preliminary data.</text>
</comment>
<organism evidence="1 2">
    <name type="scientific">Mycoplana azooxidifex</name>
    <dbReference type="NCBI Taxonomy" id="1636188"/>
    <lineage>
        <taxon>Bacteria</taxon>
        <taxon>Pseudomonadati</taxon>
        <taxon>Pseudomonadota</taxon>
        <taxon>Alphaproteobacteria</taxon>
        <taxon>Hyphomicrobiales</taxon>
        <taxon>Rhizobiaceae</taxon>
        <taxon>Mycoplana</taxon>
    </lineage>
</organism>
<evidence type="ECO:0000313" key="1">
    <source>
        <dbReference type="EMBL" id="MBB3978893.1"/>
    </source>
</evidence>
<dbReference type="RefSeq" id="WP_183807135.1">
    <property type="nucleotide sequence ID" value="NZ_JACIEE010000008.1"/>
</dbReference>